<proteinExistence type="inferred from homology"/>
<dbReference type="Pfam" id="PF12911">
    <property type="entry name" value="OppC_N"/>
    <property type="match status" value="1"/>
</dbReference>
<feature type="transmembrane region" description="Helical" evidence="5">
    <location>
        <begin position="294"/>
        <end position="320"/>
    </location>
</feature>
<evidence type="ECO:0000256" key="4">
    <source>
        <dbReference type="ARBA" id="ARBA00023136"/>
    </source>
</evidence>
<dbReference type="STRING" id="2309.CF15_04300"/>
<feature type="transmembrane region" description="Helical" evidence="5">
    <location>
        <begin position="461"/>
        <end position="486"/>
    </location>
</feature>
<gene>
    <name evidence="7" type="ORF">CF15_04300</name>
</gene>
<dbReference type="SUPFAM" id="SSF161098">
    <property type="entry name" value="MetI-like"/>
    <property type="match status" value="1"/>
</dbReference>
<keyword evidence="5" id="KW-0813">Transport</keyword>
<feature type="transmembrane region" description="Helical" evidence="5">
    <location>
        <begin position="21"/>
        <end position="41"/>
    </location>
</feature>
<dbReference type="PANTHER" id="PTHR43839">
    <property type="entry name" value="OPPC IN A BINDING PROTEIN-DEPENDENT TRANSPORT SYSTEM"/>
    <property type="match status" value="1"/>
</dbReference>
<dbReference type="EMBL" id="LNTB01000001">
    <property type="protein sequence ID" value="KSW12013.1"/>
    <property type="molecule type" value="Genomic_DNA"/>
</dbReference>
<evidence type="ECO:0000313" key="8">
    <source>
        <dbReference type="Proteomes" id="UP000053352"/>
    </source>
</evidence>
<keyword evidence="4 5" id="KW-0472">Membrane</keyword>
<dbReference type="Gene3D" id="1.10.3720.10">
    <property type="entry name" value="MetI-like"/>
    <property type="match status" value="1"/>
</dbReference>
<sequence length="496" mass="54468">MGLAERVKSVWDEYKRDKLGMLGLALLAVFIFVAVAFPLIGDEEVIKNWDNYEYFRFYPKAVPPCWASVLTGEEYTRTIITGGEPVKVLASRGFDKQLGMPYVNVTIEVPVDVTGTKPPSDVLLKAHVFYNSSSQPIYVTELGIVRPDGKRFYLVPPGSREPVSSVFSGLPSRHANLTTVLSFRTLTQNQLLVLRHVLPELQRMGLQVSFVDVPSIVLSLFDALYAKDMAAALQGNSTTALKGRYWWVVKLQGYNATIVFRPEKLAVIGSCYGLMGTDNQGHDLWQGLLYGTRWALIVGLLASGLAIILGAIYGTIAGYFGGAVDTVMMGIAYIVYSLPALPLLILLAALFRPSIWLIIFMLVAFGWPGVSIITRSMSLQIRAEPYVEAARALGASTKRILFLYVMPQILPYVFASIALGVPGAIITEASLSFLGVGDPSKITWGRILHEAEAANAALNGYWWWVVPPGLAIALMGLSFIFIGSALDRILNPRLRR</sequence>
<dbReference type="GO" id="GO:0055085">
    <property type="term" value="P:transmembrane transport"/>
    <property type="evidence" value="ECO:0007669"/>
    <property type="project" value="InterPro"/>
</dbReference>
<feature type="domain" description="ABC transmembrane type-1" evidence="6">
    <location>
        <begin position="292"/>
        <end position="483"/>
    </location>
</feature>
<evidence type="ECO:0000256" key="3">
    <source>
        <dbReference type="ARBA" id="ARBA00022989"/>
    </source>
</evidence>
<reference evidence="7 8" key="1">
    <citation type="submission" date="2015-11" db="EMBL/GenBank/DDBJ databases">
        <title>Genome sequence of Pyrodictium occultum PL-19, a marine hyperthermophilic archaeon isolated from Volcano, Italy.</title>
        <authorList>
            <person name="Utturkar S."/>
            <person name="Huber H."/>
            <person name="Leptihn S."/>
            <person name="Brown S."/>
            <person name="Stetter K.O."/>
            <person name="Podar M."/>
        </authorList>
    </citation>
    <scope>NUCLEOTIDE SEQUENCE [LARGE SCALE GENOMIC DNA]</scope>
    <source>
        <strain evidence="7 8">PL-19</strain>
    </source>
</reference>
<keyword evidence="2 5" id="KW-0812">Transmembrane</keyword>
<evidence type="ECO:0000256" key="2">
    <source>
        <dbReference type="ARBA" id="ARBA00022692"/>
    </source>
</evidence>
<dbReference type="InterPro" id="IPR025966">
    <property type="entry name" value="OppC_N"/>
</dbReference>
<keyword evidence="3 5" id="KW-1133">Transmembrane helix</keyword>
<protein>
    <recommendedName>
        <fullName evidence="6">ABC transmembrane type-1 domain-containing protein</fullName>
    </recommendedName>
</protein>
<dbReference type="PROSITE" id="PS50928">
    <property type="entry name" value="ABC_TM1"/>
    <property type="match status" value="1"/>
</dbReference>
<evidence type="ECO:0000256" key="1">
    <source>
        <dbReference type="ARBA" id="ARBA00004141"/>
    </source>
</evidence>
<dbReference type="OrthoDB" id="312811at2157"/>
<evidence type="ECO:0000256" key="5">
    <source>
        <dbReference type="RuleBase" id="RU363032"/>
    </source>
</evidence>
<name>A0A0V8RVE7_PYROC</name>
<organism evidence="7 8">
    <name type="scientific">Pyrodictium occultum</name>
    <dbReference type="NCBI Taxonomy" id="2309"/>
    <lineage>
        <taxon>Archaea</taxon>
        <taxon>Thermoproteota</taxon>
        <taxon>Thermoprotei</taxon>
        <taxon>Desulfurococcales</taxon>
        <taxon>Pyrodictiaceae</taxon>
        <taxon>Pyrodictium</taxon>
    </lineage>
</organism>
<comment type="similarity">
    <text evidence="5">Belongs to the binding-protein-dependent transport system permease family.</text>
</comment>
<evidence type="ECO:0000313" key="7">
    <source>
        <dbReference type="EMBL" id="KSW12013.1"/>
    </source>
</evidence>
<feature type="transmembrane region" description="Helical" evidence="5">
    <location>
        <begin position="355"/>
        <end position="373"/>
    </location>
</feature>
<dbReference type="CDD" id="cd06261">
    <property type="entry name" value="TM_PBP2"/>
    <property type="match status" value="1"/>
</dbReference>
<comment type="subcellular location">
    <subcellularLocation>
        <location evidence="5">Cell membrane</location>
        <topology evidence="5">Multi-pass membrane protein</topology>
    </subcellularLocation>
    <subcellularLocation>
        <location evidence="1">Membrane</location>
        <topology evidence="1">Multi-pass membrane protein</topology>
    </subcellularLocation>
</comment>
<comment type="caution">
    <text evidence="7">The sequence shown here is derived from an EMBL/GenBank/DDBJ whole genome shotgun (WGS) entry which is preliminary data.</text>
</comment>
<feature type="transmembrane region" description="Helical" evidence="5">
    <location>
        <begin position="327"/>
        <end position="349"/>
    </location>
</feature>
<dbReference type="RefSeq" id="WP_058370693.1">
    <property type="nucleotide sequence ID" value="NZ_LNTB01000001.1"/>
</dbReference>
<dbReference type="Pfam" id="PF00528">
    <property type="entry name" value="BPD_transp_1"/>
    <property type="match status" value="1"/>
</dbReference>
<dbReference type="PANTHER" id="PTHR43839:SF1">
    <property type="entry name" value="OPPC IN A BINDING PROTEIN-DEPENDENT TRANSPORT SYSTEM"/>
    <property type="match status" value="1"/>
</dbReference>
<dbReference type="InterPro" id="IPR000515">
    <property type="entry name" value="MetI-like"/>
</dbReference>
<dbReference type="GO" id="GO:0005886">
    <property type="term" value="C:plasma membrane"/>
    <property type="evidence" value="ECO:0007669"/>
    <property type="project" value="UniProtKB-SubCell"/>
</dbReference>
<dbReference type="InterPro" id="IPR035906">
    <property type="entry name" value="MetI-like_sf"/>
</dbReference>
<accession>A0A0V8RVE7</accession>
<dbReference type="Proteomes" id="UP000053352">
    <property type="component" value="Unassembled WGS sequence"/>
</dbReference>
<evidence type="ECO:0000259" key="6">
    <source>
        <dbReference type="PROSITE" id="PS50928"/>
    </source>
</evidence>
<keyword evidence="8" id="KW-1185">Reference proteome</keyword>
<dbReference type="AlphaFoldDB" id="A0A0V8RVE7"/>
<feature type="transmembrane region" description="Helical" evidence="5">
    <location>
        <begin position="401"/>
        <end position="426"/>
    </location>
</feature>